<dbReference type="GO" id="GO:0003677">
    <property type="term" value="F:DNA binding"/>
    <property type="evidence" value="ECO:0007669"/>
    <property type="project" value="InterPro"/>
</dbReference>
<dbReference type="PANTHER" id="PTHR13946:SF28">
    <property type="entry name" value="DNA-DIRECTED RNA POLYMERASES I AND III SUBUNIT RPAC2"/>
    <property type="match status" value="1"/>
</dbReference>
<evidence type="ECO:0000256" key="4">
    <source>
        <dbReference type="ARBA" id="ARBA00023242"/>
    </source>
</evidence>
<organism evidence="7">
    <name type="scientific">Hexamita inflata</name>
    <dbReference type="NCBI Taxonomy" id="28002"/>
    <lineage>
        <taxon>Eukaryota</taxon>
        <taxon>Metamonada</taxon>
        <taxon>Diplomonadida</taxon>
        <taxon>Hexamitidae</taxon>
        <taxon>Hexamitinae</taxon>
        <taxon>Hexamita</taxon>
    </lineage>
</organism>
<protein>
    <submittedName>
        <fullName evidence="7">DNA-directed RNA polymerases I and III 16 kDa polypeptide</fullName>
    </submittedName>
    <submittedName>
        <fullName evidence="8">DNA-directed_RNA polymerases I and III 16 kDa polypeptide</fullName>
    </submittedName>
</protein>
<keyword evidence="9" id="KW-1185">Reference proteome</keyword>
<dbReference type="SUPFAM" id="SSF55257">
    <property type="entry name" value="RBP11-like subunits of RNA polymerase"/>
    <property type="match status" value="1"/>
</dbReference>
<dbReference type="EMBL" id="CATOUU010001172">
    <property type="protein sequence ID" value="CAI9976164.1"/>
    <property type="molecule type" value="Genomic_DNA"/>
</dbReference>
<dbReference type="GO" id="GO:0003899">
    <property type="term" value="F:DNA-directed RNA polymerase activity"/>
    <property type="evidence" value="ECO:0007669"/>
    <property type="project" value="InterPro"/>
</dbReference>
<name>A0AA86V0V6_9EUKA</name>
<dbReference type="AlphaFoldDB" id="A0AA86V0V6"/>
<dbReference type="PANTHER" id="PTHR13946">
    <property type="entry name" value="DNA-DIRECTED RNA POLYMERASE I,II,III"/>
    <property type="match status" value="1"/>
</dbReference>
<dbReference type="GO" id="GO:0006362">
    <property type="term" value="P:transcription elongation by RNA polymerase I"/>
    <property type="evidence" value="ECO:0007669"/>
    <property type="project" value="TreeGrafter"/>
</dbReference>
<dbReference type="PROSITE" id="PS01154">
    <property type="entry name" value="RNA_POL_L_13KD"/>
    <property type="match status" value="1"/>
</dbReference>
<evidence type="ECO:0000256" key="5">
    <source>
        <dbReference type="ARBA" id="ARBA00025751"/>
    </source>
</evidence>
<dbReference type="GO" id="GO:0005736">
    <property type="term" value="C:RNA polymerase I complex"/>
    <property type="evidence" value="ECO:0007669"/>
    <property type="project" value="TreeGrafter"/>
</dbReference>
<comment type="caution">
    <text evidence="7">The sequence shown here is derived from an EMBL/GenBank/DDBJ whole genome shotgun (WGS) entry which is preliminary data.</text>
</comment>
<accession>A0AA86V0V6</accession>
<proteinExistence type="inferred from homology"/>
<dbReference type="InterPro" id="IPR036603">
    <property type="entry name" value="RBP11-like"/>
</dbReference>
<dbReference type="InterPro" id="IPR009025">
    <property type="entry name" value="RBP11-like_dimer"/>
</dbReference>
<comment type="subcellular location">
    <subcellularLocation>
        <location evidence="1">Nucleus</location>
    </subcellularLocation>
</comment>
<keyword evidence="3" id="KW-0804">Transcription</keyword>
<evidence type="ECO:0000256" key="3">
    <source>
        <dbReference type="ARBA" id="ARBA00023163"/>
    </source>
</evidence>
<comment type="similarity">
    <text evidence="5">Belongs to the archaeal Rpo11/eukaryotic RPB11/RPC19 RNA polymerase subunit family.</text>
</comment>
<dbReference type="Proteomes" id="UP001642409">
    <property type="component" value="Unassembled WGS sequence"/>
</dbReference>
<keyword evidence="2 7" id="KW-0240">DNA-directed RNA polymerase</keyword>
<evidence type="ECO:0000256" key="1">
    <source>
        <dbReference type="ARBA" id="ARBA00004123"/>
    </source>
</evidence>
<evidence type="ECO:0000313" key="7">
    <source>
        <dbReference type="EMBL" id="CAI9976164.1"/>
    </source>
</evidence>
<dbReference type="EMBL" id="CAXDID020000293">
    <property type="protein sequence ID" value="CAL6072106.1"/>
    <property type="molecule type" value="Genomic_DNA"/>
</dbReference>
<dbReference type="Pfam" id="PF13656">
    <property type="entry name" value="RNA_pol_L_2"/>
    <property type="match status" value="1"/>
</dbReference>
<evidence type="ECO:0000256" key="2">
    <source>
        <dbReference type="ARBA" id="ARBA00022478"/>
    </source>
</evidence>
<feature type="domain" description="DNA-directed RNA polymerase RBP11-like dimerisation" evidence="6">
    <location>
        <begin position="4"/>
        <end position="74"/>
    </location>
</feature>
<dbReference type="CDD" id="cd07029">
    <property type="entry name" value="RNAP_I_III_AC19"/>
    <property type="match status" value="1"/>
</dbReference>
<keyword evidence="4" id="KW-0539">Nucleus</keyword>
<dbReference type="InterPro" id="IPR033898">
    <property type="entry name" value="RNAP_AC19"/>
</dbReference>
<dbReference type="HAMAP" id="MF_00261">
    <property type="entry name" value="RNApol_arch_Rpo11"/>
    <property type="match status" value="1"/>
</dbReference>
<reference evidence="7" key="1">
    <citation type="submission" date="2023-06" db="EMBL/GenBank/DDBJ databases">
        <authorList>
            <person name="Kurt Z."/>
        </authorList>
    </citation>
    <scope>NUCLEOTIDE SEQUENCE</scope>
</reference>
<dbReference type="GO" id="GO:0006383">
    <property type="term" value="P:transcription by RNA polymerase III"/>
    <property type="evidence" value="ECO:0007669"/>
    <property type="project" value="TreeGrafter"/>
</dbReference>
<dbReference type="GO" id="GO:0005666">
    <property type="term" value="C:RNA polymerase III complex"/>
    <property type="evidence" value="ECO:0007669"/>
    <property type="project" value="TreeGrafter"/>
</dbReference>
<dbReference type="InterPro" id="IPR008193">
    <property type="entry name" value="RNA_pol_Rpb11_13-16kDa_CS"/>
</dbReference>
<evidence type="ECO:0000313" key="8">
    <source>
        <dbReference type="EMBL" id="CAL6072106.1"/>
    </source>
</evidence>
<sequence>MTTSTFVFADEDHTLGNALRYCISRHPDVQMVGYDVPHPAEEKLQIRIQTNGRDPSECLVDSAKALESIADTYLQQLAEFL</sequence>
<reference evidence="8 9" key="2">
    <citation type="submission" date="2024-07" db="EMBL/GenBank/DDBJ databases">
        <authorList>
            <person name="Akdeniz Z."/>
        </authorList>
    </citation>
    <scope>NUCLEOTIDE SEQUENCE [LARGE SCALE GENOMIC DNA]</scope>
</reference>
<dbReference type="InterPro" id="IPR022905">
    <property type="entry name" value="Rpo11-like"/>
</dbReference>
<evidence type="ECO:0000259" key="6">
    <source>
        <dbReference type="Pfam" id="PF13656"/>
    </source>
</evidence>
<dbReference type="GO" id="GO:0046983">
    <property type="term" value="F:protein dimerization activity"/>
    <property type="evidence" value="ECO:0007669"/>
    <property type="project" value="InterPro"/>
</dbReference>
<evidence type="ECO:0000313" key="9">
    <source>
        <dbReference type="Proteomes" id="UP001642409"/>
    </source>
</evidence>
<dbReference type="Gene3D" id="3.30.1360.10">
    <property type="entry name" value="RNA polymerase, RBP11-like subunit"/>
    <property type="match status" value="1"/>
</dbReference>
<gene>
    <name evidence="8" type="ORF">HINF_LOCUS55466</name>
    <name evidence="7" type="ORF">HINF_LOCUS63809</name>
</gene>